<comment type="caution">
    <text evidence="7">The sequence shown here is derived from an EMBL/GenBank/DDBJ whole genome shotgun (WGS) entry which is preliminary data.</text>
</comment>
<evidence type="ECO:0000256" key="5">
    <source>
        <dbReference type="PIRSR" id="PIRSR015582-2"/>
    </source>
</evidence>
<protein>
    <submittedName>
        <fullName evidence="7">CoA ester lyase</fullName>
    </submittedName>
</protein>
<dbReference type="InterPro" id="IPR040442">
    <property type="entry name" value="Pyrv_kinase-like_dom_sf"/>
</dbReference>
<dbReference type="OrthoDB" id="5172636at2"/>
<evidence type="ECO:0000313" key="7">
    <source>
        <dbReference type="EMBL" id="RHW28554.1"/>
    </source>
</evidence>
<dbReference type="AlphaFoldDB" id="A0A417Y7W9"/>
<dbReference type="GO" id="GO:0016829">
    <property type="term" value="F:lyase activity"/>
    <property type="evidence" value="ECO:0007669"/>
    <property type="project" value="UniProtKB-KW"/>
</dbReference>
<feature type="binding site" evidence="4">
    <location>
        <position position="65"/>
    </location>
    <ligand>
        <name>substrate</name>
    </ligand>
</feature>
<keyword evidence="2 5" id="KW-0479">Metal-binding</keyword>
<dbReference type="PANTHER" id="PTHR32308">
    <property type="entry name" value="LYASE BETA SUBUNIT, PUTATIVE (AFU_ORTHOLOGUE AFUA_4G13030)-RELATED"/>
    <property type="match status" value="1"/>
</dbReference>
<evidence type="ECO:0000256" key="3">
    <source>
        <dbReference type="ARBA" id="ARBA00022842"/>
    </source>
</evidence>
<evidence type="ECO:0000256" key="4">
    <source>
        <dbReference type="PIRSR" id="PIRSR015582-1"/>
    </source>
</evidence>
<feature type="domain" description="HpcH/HpaI aldolase/citrate lyase" evidence="6">
    <location>
        <begin position="6"/>
        <end position="221"/>
    </location>
</feature>
<dbReference type="Proteomes" id="UP000283644">
    <property type="component" value="Unassembled WGS sequence"/>
</dbReference>
<evidence type="ECO:0000256" key="1">
    <source>
        <dbReference type="ARBA" id="ARBA00001946"/>
    </source>
</evidence>
<dbReference type="InterPro" id="IPR015813">
    <property type="entry name" value="Pyrv/PenolPyrv_kinase-like_dom"/>
</dbReference>
<feature type="binding site" evidence="5">
    <location>
        <position position="126"/>
    </location>
    <ligand>
        <name>Mg(2+)</name>
        <dbReference type="ChEBI" id="CHEBI:18420"/>
    </ligand>
</feature>
<dbReference type="GO" id="GO:0006107">
    <property type="term" value="P:oxaloacetate metabolic process"/>
    <property type="evidence" value="ECO:0007669"/>
    <property type="project" value="TreeGrafter"/>
</dbReference>
<dbReference type="SUPFAM" id="SSF51621">
    <property type="entry name" value="Phosphoenolpyruvate/pyruvate domain"/>
    <property type="match status" value="1"/>
</dbReference>
<accession>A0A417Y7W9</accession>
<dbReference type="EMBL" id="QXGH01000009">
    <property type="protein sequence ID" value="RHW28554.1"/>
    <property type="molecule type" value="Genomic_DNA"/>
</dbReference>
<organism evidence="7 8">
    <name type="scientific">Nocardioides immobilis</name>
    <dbReference type="NCBI Taxonomy" id="2049295"/>
    <lineage>
        <taxon>Bacteria</taxon>
        <taxon>Bacillati</taxon>
        <taxon>Actinomycetota</taxon>
        <taxon>Actinomycetes</taxon>
        <taxon>Propionibacteriales</taxon>
        <taxon>Nocardioidaceae</taxon>
        <taxon>Nocardioides</taxon>
    </lineage>
</organism>
<sequence>MSAISYLYVPGNNPERFVQAEGLGAGAVIFDLEDAVAPADKEAARAQVAAHLALPRPAGVEAWVRLNNDERLGRDIQAVVGPGLRGVIPAKASSRAELARLDALLSEAEVAQGLTRGRIAVGPLIESGLGVANVVEIARAPRVTTLHLGEVDLAADLGLEPGADEIELLFARSQAVVACSAAGIGSPVAPVSTNFRDLAGFSASTRALRRLGFVGRACIHPAQVPVVHEVFTPSTLQAGEAEDILRRLDAAGAGVAVDADGRMIDEAVARQARRTLAQRAPAPAASTT</sequence>
<evidence type="ECO:0000313" key="8">
    <source>
        <dbReference type="Proteomes" id="UP000283644"/>
    </source>
</evidence>
<dbReference type="GO" id="GO:0000287">
    <property type="term" value="F:magnesium ion binding"/>
    <property type="evidence" value="ECO:0007669"/>
    <property type="project" value="TreeGrafter"/>
</dbReference>
<dbReference type="PIRSF" id="PIRSF015582">
    <property type="entry name" value="Cit_lyase_B"/>
    <property type="match status" value="1"/>
</dbReference>
<gene>
    <name evidence="7" type="ORF">D0Z08_01415</name>
</gene>
<dbReference type="InterPro" id="IPR011206">
    <property type="entry name" value="Citrate_lyase_beta/mcl1/mcl2"/>
</dbReference>
<dbReference type="PANTHER" id="PTHR32308:SF10">
    <property type="entry name" value="CITRATE LYASE SUBUNIT BETA"/>
    <property type="match status" value="1"/>
</dbReference>
<comment type="cofactor">
    <cofactor evidence="1">
        <name>Mg(2+)</name>
        <dbReference type="ChEBI" id="CHEBI:18420"/>
    </cofactor>
</comment>
<reference evidence="7 8" key="1">
    <citation type="submission" date="2018-09" db="EMBL/GenBank/DDBJ databases">
        <title>Genome sequencing of Nocardioides immobilis CCTCC AB 2017083 for comparison to Nocardioides silvaticus.</title>
        <authorList>
            <person name="Li C."/>
            <person name="Wang G."/>
        </authorList>
    </citation>
    <scope>NUCLEOTIDE SEQUENCE [LARGE SCALE GENOMIC DNA]</scope>
    <source>
        <strain evidence="7 8">CCTCC AB 2017083</strain>
    </source>
</reference>
<proteinExistence type="predicted"/>
<evidence type="ECO:0000259" key="6">
    <source>
        <dbReference type="Pfam" id="PF03328"/>
    </source>
</evidence>
<dbReference type="InterPro" id="IPR005000">
    <property type="entry name" value="Aldolase/citrate-lyase_domain"/>
</dbReference>
<dbReference type="RefSeq" id="WP_118921913.1">
    <property type="nucleotide sequence ID" value="NZ_QXGH01000009.1"/>
</dbReference>
<dbReference type="Pfam" id="PF03328">
    <property type="entry name" value="HpcH_HpaI"/>
    <property type="match status" value="1"/>
</dbReference>
<keyword evidence="7" id="KW-0456">Lyase</keyword>
<feature type="binding site" evidence="4">
    <location>
        <position position="126"/>
    </location>
    <ligand>
        <name>substrate</name>
    </ligand>
</feature>
<keyword evidence="8" id="KW-1185">Reference proteome</keyword>
<name>A0A417Y7W9_9ACTN</name>
<dbReference type="Gene3D" id="3.20.20.60">
    <property type="entry name" value="Phosphoenolpyruvate-binding domains"/>
    <property type="match status" value="1"/>
</dbReference>
<evidence type="ECO:0000256" key="2">
    <source>
        <dbReference type="ARBA" id="ARBA00022723"/>
    </source>
</evidence>
<feature type="binding site" evidence="5">
    <location>
        <position position="152"/>
    </location>
    <ligand>
        <name>Mg(2+)</name>
        <dbReference type="ChEBI" id="CHEBI:18420"/>
    </ligand>
</feature>
<keyword evidence="3 5" id="KW-0460">Magnesium</keyword>